<evidence type="ECO:0000256" key="4">
    <source>
        <dbReference type="ARBA" id="ARBA00022801"/>
    </source>
</evidence>
<protein>
    <recommendedName>
        <fullName evidence="9">Inositol monophosphatase</fullName>
    </recommendedName>
</protein>
<accession>A0A5C6GI00</accession>
<evidence type="ECO:0000256" key="1">
    <source>
        <dbReference type="ARBA" id="ARBA00001946"/>
    </source>
</evidence>
<dbReference type="InterPro" id="IPR051090">
    <property type="entry name" value="Inositol_monoP_superfamily"/>
</dbReference>
<name>A0A5C6GI00_METRR</name>
<dbReference type="PROSITE" id="PS00629">
    <property type="entry name" value="IMP_1"/>
    <property type="match status" value="1"/>
</dbReference>
<dbReference type="EMBL" id="SBHS01000004">
    <property type="protein sequence ID" value="TWU76934.1"/>
    <property type="molecule type" value="Genomic_DNA"/>
</dbReference>
<comment type="caution">
    <text evidence="7">The sequence shown here is derived from an EMBL/GenBank/DDBJ whole genome shotgun (WGS) entry which is preliminary data.</text>
</comment>
<comment type="similarity">
    <text evidence="2">Belongs to the inositol monophosphatase superfamily.</text>
</comment>
<comment type="cofactor">
    <cofactor evidence="1 6">
        <name>Mg(2+)</name>
        <dbReference type="ChEBI" id="CHEBI:18420"/>
    </cofactor>
</comment>
<keyword evidence="5 6" id="KW-0460">Magnesium</keyword>
<gene>
    <name evidence="7" type="ORF">ED733_007005</name>
</gene>
<organism evidence="7 8">
    <name type="scientific">Metarhizium rileyi (strain RCEF 4871)</name>
    <name type="common">Nomuraea rileyi</name>
    <dbReference type="NCBI Taxonomy" id="1649241"/>
    <lineage>
        <taxon>Eukaryota</taxon>
        <taxon>Fungi</taxon>
        <taxon>Dikarya</taxon>
        <taxon>Ascomycota</taxon>
        <taxon>Pezizomycotina</taxon>
        <taxon>Sordariomycetes</taxon>
        <taxon>Hypocreomycetidae</taxon>
        <taxon>Hypocreales</taxon>
        <taxon>Clavicipitaceae</taxon>
        <taxon>Metarhizium</taxon>
    </lineage>
</organism>
<dbReference type="InterPro" id="IPR020583">
    <property type="entry name" value="Inositol_monoP_metal-BS"/>
</dbReference>
<proteinExistence type="inferred from homology"/>
<feature type="binding site" evidence="6">
    <location>
        <position position="282"/>
    </location>
    <ligand>
        <name>Mg(2+)</name>
        <dbReference type="ChEBI" id="CHEBI:18420"/>
        <label>1</label>
        <note>catalytic</note>
    </ligand>
</feature>
<dbReference type="SUPFAM" id="SSF56655">
    <property type="entry name" value="Carbohydrate phosphatase"/>
    <property type="match status" value="1"/>
</dbReference>
<dbReference type="Proteomes" id="UP000317257">
    <property type="component" value="Unassembled WGS sequence"/>
</dbReference>
<evidence type="ECO:0000313" key="7">
    <source>
        <dbReference type="EMBL" id="TWU76934.1"/>
    </source>
</evidence>
<dbReference type="AlphaFoldDB" id="A0A5C6GI00"/>
<evidence type="ECO:0000256" key="2">
    <source>
        <dbReference type="ARBA" id="ARBA00009759"/>
    </source>
</evidence>
<dbReference type="GO" id="GO:0000103">
    <property type="term" value="P:sulfate assimilation"/>
    <property type="evidence" value="ECO:0007669"/>
    <property type="project" value="TreeGrafter"/>
</dbReference>
<evidence type="ECO:0000256" key="5">
    <source>
        <dbReference type="ARBA" id="ARBA00022842"/>
    </source>
</evidence>
<evidence type="ECO:0000256" key="6">
    <source>
        <dbReference type="PIRSR" id="PIRSR600760-2"/>
    </source>
</evidence>
<dbReference type="Gene3D" id="3.40.190.80">
    <property type="match status" value="1"/>
</dbReference>
<keyword evidence="3 6" id="KW-0479">Metal-binding</keyword>
<dbReference type="GO" id="GO:0008441">
    <property type="term" value="F:3'(2'),5'-bisphosphate nucleotidase activity"/>
    <property type="evidence" value="ECO:0007669"/>
    <property type="project" value="TreeGrafter"/>
</dbReference>
<dbReference type="PANTHER" id="PTHR43200:SF2">
    <property type="entry name" value="3'(2'),5'-BISPHOSPHATE NUCLEOTIDASE"/>
    <property type="match status" value="1"/>
</dbReference>
<reference evidence="8" key="1">
    <citation type="submission" date="2018-12" db="EMBL/GenBank/DDBJ databases">
        <title>The complete genome of Metarhizium rileyi, a key fungal pathogen of Lepidoptera.</title>
        <authorList>
            <person name="Binneck E."/>
            <person name="Lastra C.C.L."/>
            <person name="Sosa-Gomez D.R."/>
        </authorList>
    </citation>
    <scope>NUCLEOTIDE SEQUENCE [LARGE SCALE GENOMIC DNA]</scope>
    <source>
        <strain evidence="8">Cep018-CH2</strain>
    </source>
</reference>
<dbReference type="Gene3D" id="3.30.540.10">
    <property type="entry name" value="Fructose-1,6-Bisphosphatase, subunit A, domain 1"/>
    <property type="match status" value="1"/>
</dbReference>
<feature type="binding site" evidence="6">
    <location>
        <position position="123"/>
    </location>
    <ligand>
        <name>Mg(2+)</name>
        <dbReference type="ChEBI" id="CHEBI:18420"/>
        <label>1</label>
        <note>catalytic</note>
    </ligand>
</feature>
<dbReference type="PRINTS" id="PR00377">
    <property type="entry name" value="IMPHPHTASES"/>
</dbReference>
<evidence type="ECO:0000313" key="8">
    <source>
        <dbReference type="Proteomes" id="UP000317257"/>
    </source>
</evidence>
<dbReference type="Pfam" id="PF00459">
    <property type="entry name" value="Inositol_P"/>
    <property type="match status" value="1"/>
</dbReference>
<feature type="binding site" evidence="6">
    <location>
        <position position="126"/>
    </location>
    <ligand>
        <name>Mg(2+)</name>
        <dbReference type="ChEBI" id="CHEBI:18420"/>
        <label>1</label>
        <note>catalytic</note>
    </ligand>
</feature>
<evidence type="ECO:0008006" key="9">
    <source>
        <dbReference type="Google" id="ProtNLM"/>
    </source>
</evidence>
<feature type="binding site" evidence="6">
    <location>
        <position position="68"/>
    </location>
    <ligand>
        <name>Mg(2+)</name>
        <dbReference type="ChEBI" id="CHEBI:18420"/>
        <label>1</label>
        <note>catalytic</note>
    </ligand>
</feature>
<dbReference type="PANTHER" id="PTHR43200">
    <property type="entry name" value="PHOSPHATASE"/>
    <property type="match status" value="1"/>
</dbReference>
<evidence type="ECO:0000256" key="3">
    <source>
        <dbReference type="ARBA" id="ARBA00022723"/>
    </source>
</evidence>
<dbReference type="GO" id="GO:0046872">
    <property type="term" value="F:metal ion binding"/>
    <property type="evidence" value="ECO:0007669"/>
    <property type="project" value="UniProtKB-KW"/>
</dbReference>
<keyword evidence="4" id="KW-0378">Hydrolase</keyword>
<sequence length="344" mass="37140">MPPDREKELGIAQSAVIQAARLTKRVQSSVTKVSKADASPVTAADLAAQALLISILHAEFPEDRFVGEEDAGVLGEDKGLREKVHELYAAARQGSSTEEDEMLDLMDMGCGTGGRKGRFWVMDPVDGTATFLTGEQYAVSLALLEDGREVLAAVVYPNVRLDHGGRISEGSVDTVGLGVMLSAVRGKGARITWLDTVDGPYETVPLPGLKPSDRGNLHVVDCHRNRASHRRVVAAVCEKLGATFPGTDVWSSHVRYASLIVGGGDFMVRIPSGRDAWSCIWDHAGAQLIYREVGGRITDLDGREVDFARGRYLSGNRGLVLARQGIHDEILRVAREAVGDGWVE</sequence>
<dbReference type="InterPro" id="IPR000760">
    <property type="entry name" value="Inositol_monophosphatase-like"/>
</dbReference>